<dbReference type="CDD" id="cd02537">
    <property type="entry name" value="GT8_Glycogenin"/>
    <property type="match status" value="1"/>
</dbReference>
<feature type="compositionally biased region" description="Low complexity" evidence="14">
    <location>
        <begin position="363"/>
        <end position="376"/>
    </location>
</feature>
<keyword evidence="5" id="KW-0479">Metal-binding</keyword>
<dbReference type="InterPro" id="IPR029044">
    <property type="entry name" value="Nucleotide-diphossugar_trans"/>
</dbReference>
<dbReference type="InterPro" id="IPR002495">
    <property type="entry name" value="Glyco_trans_8"/>
</dbReference>
<feature type="compositionally biased region" description="Pro residues" evidence="14">
    <location>
        <begin position="815"/>
        <end position="824"/>
    </location>
</feature>
<feature type="region of interest" description="Disordered" evidence="14">
    <location>
        <begin position="1008"/>
        <end position="1037"/>
    </location>
</feature>
<gene>
    <name evidence="15" type="ORF">M378DRAFT_155288</name>
</gene>
<evidence type="ECO:0000256" key="4">
    <source>
        <dbReference type="ARBA" id="ARBA00022679"/>
    </source>
</evidence>
<keyword evidence="16" id="KW-1185">Reference proteome</keyword>
<dbReference type="OrthoDB" id="2014201at2759"/>
<dbReference type="FunFam" id="3.90.550.10:FF:000092">
    <property type="entry name" value="Glycogenin 2"/>
    <property type="match status" value="1"/>
</dbReference>
<organism evidence="15 16">
    <name type="scientific">Amanita muscaria (strain Koide BX008)</name>
    <dbReference type="NCBI Taxonomy" id="946122"/>
    <lineage>
        <taxon>Eukaryota</taxon>
        <taxon>Fungi</taxon>
        <taxon>Dikarya</taxon>
        <taxon>Basidiomycota</taxon>
        <taxon>Agaricomycotina</taxon>
        <taxon>Agaricomycetes</taxon>
        <taxon>Agaricomycetidae</taxon>
        <taxon>Agaricales</taxon>
        <taxon>Pluteineae</taxon>
        <taxon>Amanitaceae</taxon>
        <taxon>Amanita</taxon>
    </lineage>
</organism>
<dbReference type="Proteomes" id="UP000054549">
    <property type="component" value="Unassembled WGS sequence"/>
</dbReference>
<dbReference type="EC" id="2.4.1.186" evidence="10"/>
<evidence type="ECO:0000256" key="6">
    <source>
        <dbReference type="ARBA" id="ARBA00023056"/>
    </source>
</evidence>
<keyword evidence="7" id="KW-0325">Glycoprotein</keyword>
<feature type="region of interest" description="Disordered" evidence="14">
    <location>
        <begin position="813"/>
        <end position="995"/>
    </location>
</feature>
<dbReference type="EMBL" id="KN818222">
    <property type="protein sequence ID" value="KIL71689.1"/>
    <property type="molecule type" value="Genomic_DNA"/>
</dbReference>
<feature type="compositionally biased region" description="Basic and acidic residues" evidence="14">
    <location>
        <begin position="829"/>
        <end position="847"/>
    </location>
</feature>
<evidence type="ECO:0000256" key="10">
    <source>
        <dbReference type="ARBA" id="ARBA00038934"/>
    </source>
</evidence>
<evidence type="ECO:0000256" key="2">
    <source>
        <dbReference type="ARBA" id="ARBA00004496"/>
    </source>
</evidence>
<dbReference type="InterPro" id="IPR050587">
    <property type="entry name" value="GNT1/Glycosyltrans_8"/>
</dbReference>
<dbReference type="InParanoid" id="A0A0C2TW88"/>
<feature type="compositionally biased region" description="Acidic residues" evidence="14">
    <location>
        <begin position="848"/>
        <end position="860"/>
    </location>
</feature>
<dbReference type="GO" id="GO:0005737">
    <property type="term" value="C:cytoplasm"/>
    <property type="evidence" value="ECO:0007669"/>
    <property type="project" value="UniProtKB-SubCell"/>
</dbReference>
<dbReference type="AlphaFoldDB" id="A0A0C2TW88"/>
<dbReference type="GO" id="GO:0008466">
    <property type="term" value="F:glycogenin glucosyltransferase activity"/>
    <property type="evidence" value="ECO:0007669"/>
    <property type="project" value="UniProtKB-EC"/>
</dbReference>
<feature type="compositionally biased region" description="Pro residues" evidence="14">
    <location>
        <begin position="620"/>
        <end position="630"/>
    </location>
</feature>
<evidence type="ECO:0000256" key="3">
    <source>
        <dbReference type="ARBA" id="ARBA00022490"/>
    </source>
</evidence>
<evidence type="ECO:0000313" key="15">
    <source>
        <dbReference type="EMBL" id="KIL71689.1"/>
    </source>
</evidence>
<feature type="compositionally biased region" description="Low complexity" evidence="14">
    <location>
        <begin position="1014"/>
        <end position="1023"/>
    </location>
</feature>
<accession>A0A0C2TW88</accession>
<evidence type="ECO:0000313" key="16">
    <source>
        <dbReference type="Proteomes" id="UP000054549"/>
    </source>
</evidence>
<feature type="compositionally biased region" description="Basic and acidic residues" evidence="14">
    <location>
        <begin position="348"/>
        <end position="362"/>
    </location>
</feature>
<keyword evidence="8" id="KW-0464">Manganese</keyword>
<evidence type="ECO:0000256" key="8">
    <source>
        <dbReference type="ARBA" id="ARBA00023211"/>
    </source>
</evidence>
<dbReference type="HOGENOM" id="CLU_003372_0_0_1"/>
<dbReference type="SUPFAM" id="SSF53448">
    <property type="entry name" value="Nucleotide-diphospho-sugar transferases"/>
    <property type="match status" value="1"/>
</dbReference>
<comment type="cofactor">
    <cofactor evidence="1">
        <name>Mn(2+)</name>
        <dbReference type="ChEBI" id="CHEBI:29035"/>
    </cofactor>
</comment>
<dbReference type="Pfam" id="PF01501">
    <property type="entry name" value="Glyco_transf_8"/>
    <property type="match status" value="1"/>
</dbReference>
<feature type="compositionally biased region" description="Low complexity" evidence="14">
    <location>
        <begin position="869"/>
        <end position="882"/>
    </location>
</feature>
<dbReference type="STRING" id="946122.A0A0C2TW88"/>
<evidence type="ECO:0000256" key="1">
    <source>
        <dbReference type="ARBA" id="ARBA00001936"/>
    </source>
</evidence>
<evidence type="ECO:0000256" key="13">
    <source>
        <dbReference type="ARBA" id="ARBA00057883"/>
    </source>
</evidence>
<dbReference type="Gene3D" id="3.90.550.10">
    <property type="entry name" value="Spore Coat Polysaccharide Biosynthesis Protein SpsA, Chain A"/>
    <property type="match status" value="1"/>
</dbReference>
<keyword evidence="4 15" id="KW-0808">Transferase</keyword>
<comment type="catalytic activity">
    <reaction evidence="12">
        <text>L-tyrosyl-[glycogenin] + UDP-alpha-D-glucose = alpha-D-glucosyl-L-tyrosyl-[glycogenin] + UDP + H(+)</text>
        <dbReference type="Rhea" id="RHEA:23360"/>
        <dbReference type="Rhea" id="RHEA-COMP:14604"/>
        <dbReference type="Rhea" id="RHEA-COMP:14605"/>
        <dbReference type="ChEBI" id="CHEBI:15378"/>
        <dbReference type="ChEBI" id="CHEBI:46858"/>
        <dbReference type="ChEBI" id="CHEBI:58223"/>
        <dbReference type="ChEBI" id="CHEBI:58885"/>
        <dbReference type="ChEBI" id="CHEBI:140573"/>
        <dbReference type="EC" id="2.4.1.186"/>
    </reaction>
</comment>
<keyword evidence="3" id="KW-0963">Cytoplasm</keyword>
<dbReference type="GO" id="GO:0005978">
    <property type="term" value="P:glycogen biosynthetic process"/>
    <property type="evidence" value="ECO:0007669"/>
    <property type="project" value="UniProtKB-KW"/>
</dbReference>
<proteinExistence type="inferred from homology"/>
<protein>
    <recommendedName>
        <fullName evidence="10">glycogenin glucosyltransferase</fullName>
        <ecNumber evidence="10">2.4.1.186</ecNumber>
    </recommendedName>
</protein>
<reference evidence="15 16" key="1">
    <citation type="submission" date="2014-04" db="EMBL/GenBank/DDBJ databases">
        <title>Evolutionary Origins and Diversification of the Mycorrhizal Mutualists.</title>
        <authorList>
            <consortium name="DOE Joint Genome Institute"/>
            <consortium name="Mycorrhizal Genomics Consortium"/>
            <person name="Kohler A."/>
            <person name="Kuo A."/>
            <person name="Nagy L.G."/>
            <person name="Floudas D."/>
            <person name="Copeland A."/>
            <person name="Barry K.W."/>
            <person name="Cichocki N."/>
            <person name="Veneault-Fourrey C."/>
            <person name="LaButti K."/>
            <person name="Lindquist E.A."/>
            <person name="Lipzen A."/>
            <person name="Lundell T."/>
            <person name="Morin E."/>
            <person name="Murat C."/>
            <person name="Riley R."/>
            <person name="Ohm R."/>
            <person name="Sun H."/>
            <person name="Tunlid A."/>
            <person name="Henrissat B."/>
            <person name="Grigoriev I.V."/>
            <person name="Hibbett D.S."/>
            <person name="Martin F."/>
        </authorList>
    </citation>
    <scope>NUCLEOTIDE SEQUENCE [LARGE SCALE GENOMIC DNA]</scope>
    <source>
        <strain evidence="15 16">Koide BX008</strain>
    </source>
</reference>
<comment type="function">
    <text evidence="13">Self-glucosylating initiator of glycogen synthesis. It catalyzes the formation of a short alpha (1,4)-glucosyl chain covalently attached via a glucose 1-O-tyrosyl linkage to internal tyrosine residues and these chains act as primers for the elongation reaction catalyzed by glycogen synthase.</text>
</comment>
<feature type="region of interest" description="Disordered" evidence="14">
    <location>
        <begin position="348"/>
        <end position="386"/>
    </location>
</feature>
<comment type="similarity">
    <text evidence="9">Belongs to the glycosyltransferase 8 family. Glycogenin subfamily.</text>
</comment>
<sequence length="1082" mass="115992">MPTNYAFVTLLTSDAYLPGALALVAALTDTHSSLDNHSRIPFQTVCLVTPETVDVSSIKLLRKAFNVVVGVEVIQQLDTKGLKLLGRPDLYQVLTKLHIFRLTQYSKIIFLDADVLPIRPLSHLFTLPHEFSAVPDVGWPDIFNSGVLVFNPGEDKFAELMSLLKAKGSWDGGDQGILNEWRGDNWHRLSFIYNTTPTAIYTYAPAYERFGSQIAAVHFIGPNKPWNSLSYRPPFTKAPRNESSGDAHDFTSILDRWFDVYDRHYRHKPVLADKTFEVKRYSSAWEAPPSHPVIDPVTEPPSGPVLTLEELKRVAIEGLHAVTSLASNREGEGRYVTLPLEGRVGLMRPEEATEDSKLDEKTSGSGAPVTGTVSGSTGSGDAGIAGTSFSSTSSHLGYIDLEGTEGPNIRSADYGAIGHQRASLGTTDPGSFHVGNIGLESTGTGNSGPGFTSLESIGTPDFFNANLGRAAPGGAGVGITPIGSQGLGTTYSENLRPDSAGLGNTGLGSQGLEGTNFGNTASGTPGIGGTGPGVGSPGLGTSSPANANLENKTSTDITGTSLGDAGQHGQAGVPSTPPRKPQVLQPSQTPDPRSMPPSPRPRTIALPPTPTPHSWTDKPPSTPPKVPPFVPRQEPPHQGAPEEERRPPSPPLLLWNPAIEPPPTTAPVSMFPTQTYYPNAWDQAQTAPHLHQQEHAQLFYPPPTPDIPKPLVQQGHYRGVTGEGTSGAAPTPDPTKVKHIFPWENQHRSSPGRIFPSDVQSPLLTTPTRLKTAASAISPQTPLSPLRGLPTKLAYANTWDTIPGIQKYATLLRPPKSPFPPLAPPFDDSEWKKSRGRGDKTEVSSRDGDDEDSENESSPDDSDKDKTASVRTSRRSSIVSATELITGRKKQYRTRGVQTAPRDMRTRGVQVNTFLVRPPSSSKSKTRPYSPSPGDVVSAQPDLPLSTAMPSPVIESPRPLPALSRSNGQQIPSTPSPPPPPRAISSQVPSPLQPKIVPIIRAPSLAYRQVSNDSSLSPASSGPPASPAEMVRSQSPILPIRKGGRVWDPARGVDVFKRGSEEVLARFLKMGSWDDEVTRSPQ</sequence>
<dbReference type="PANTHER" id="PTHR11183">
    <property type="entry name" value="GLYCOGENIN SUBFAMILY MEMBER"/>
    <property type="match status" value="1"/>
</dbReference>
<feature type="compositionally biased region" description="Polar residues" evidence="14">
    <location>
        <begin position="545"/>
        <end position="561"/>
    </location>
</feature>
<comment type="subcellular location">
    <subcellularLocation>
        <location evidence="2">Cytoplasm</location>
    </subcellularLocation>
</comment>
<evidence type="ECO:0000256" key="9">
    <source>
        <dbReference type="ARBA" id="ARBA00038162"/>
    </source>
</evidence>
<evidence type="ECO:0000256" key="14">
    <source>
        <dbReference type="SAM" id="MobiDB-lite"/>
    </source>
</evidence>
<evidence type="ECO:0000256" key="7">
    <source>
        <dbReference type="ARBA" id="ARBA00023180"/>
    </source>
</evidence>
<comment type="catalytic activity">
    <reaction evidence="11">
        <text>[1,4-alpha-D-glucosyl](n)-L-tyrosyl-[glycogenin] + UDP-alpha-D-glucose = [1,4-alpha-D-glucosyl](n+1)-L-tyrosyl-[glycogenin] + UDP + H(+)</text>
        <dbReference type="Rhea" id="RHEA:56560"/>
        <dbReference type="Rhea" id="RHEA-COMP:14606"/>
        <dbReference type="Rhea" id="RHEA-COMP:14607"/>
        <dbReference type="ChEBI" id="CHEBI:15378"/>
        <dbReference type="ChEBI" id="CHEBI:58223"/>
        <dbReference type="ChEBI" id="CHEBI:58885"/>
        <dbReference type="ChEBI" id="CHEBI:140574"/>
        <dbReference type="EC" id="2.4.1.186"/>
    </reaction>
</comment>
<evidence type="ECO:0000256" key="12">
    <source>
        <dbReference type="ARBA" id="ARBA00052293"/>
    </source>
</evidence>
<evidence type="ECO:0000256" key="11">
    <source>
        <dbReference type="ARBA" id="ARBA00050886"/>
    </source>
</evidence>
<feature type="compositionally biased region" description="Low complexity" evidence="14">
    <location>
        <begin position="917"/>
        <end position="933"/>
    </location>
</feature>
<dbReference type="GO" id="GO:0046872">
    <property type="term" value="F:metal ion binding"/>
    <property type="evidence" value="ECO:0007669"/>
    <property type="project" value="UniProtKB-KW"/>
</dbReference>
<feature type="region of interest" description="Disordered" evidence="14">
    <location>
        <begin position="488"/>
        <end position="665"/>
    </location>
</feature>
<evidence type="ECO:0000256" key="5">
    <source>
        <dbReference type="ARBA" id="ARBA00022723"/>
    </source>
</evidence>
<keyword evidence="6" id="KW-0320">Glycogen biosynthesis</keyword>
<feature type="compositionally biased region" description="Gly residues" evidence="14">
    <location>
        <begin position="525"/>
        <end position="538"/>
    </location>
</feature>
<name>A0A0C2TW88_AMAMK</name>